<dbReference type="AlphaFoldDB" id="A0A699XA92"/>
<sequence length="52" mass="5150">MAEVGRLRVDLAVVGVCSVEAGRGLGAGDAEEAALKAAMLGAGNRRAVAILN</sequence>
<dbReference type="EMBL" id="BKCJ011833465">
    <property type="protein sequence ID" value="GFD56795.1"/>
    <property type="molecule type" value="Genomic_DNA"/>
</dbReference>
<reference evidence="1" key="1">
    <citation type="journal article" date="2019" name="Sci. Rep.">
        <title>Draft genome of Tanacetum cinerariifolium, the natural source of mosquito coil.</title>
        <authorList>
            <person name="Yamashiro T."/>
            <person name="Shiraishi A."/>
            <person name="Satake H."/>
            <person name="Nakayama K."/>
        </authorList>
    </citation>
    <scope>NUCLEOTIDE SEQUENCE</scope>
</reference>
<name>A0A699XA92_TANCI</name>
<gene>
    <name evidence="1" type="ORF">Tci_928764</name>
</gene>
<protein>
    <submittedName>
        <fullName evidence="1">Uncharacterized protein</fullName>
    </submittedName>
</protein>
<comment type="caution">
    <text evidence="1">The sequence shown here is derived from an EMBL/GenBank/DDBJ whole genome shotgun (WGS) entry which is preliminary data.</text>
</comment>
<feature type="non-terminal residue" evidence="1">
    <location>
        <position position="52"/>
    </location>
</feature>
<accession>A0A699XA92</accession>
<proteinExistence type="predicted"/>
<organism evidence="1">
    <name type="scientific">Tanacetum cinerariifolium</name>
    <name type="common">Dalmatian daisy</name>
    <name type="synonym">Chrysanthemum cinerariifolium</name>
    <dbReference type="NCBI Taxonomy" id="118510"/>
    <lineage>
        <taxon>Eukaryota</taxon>
        <taxon>Viridiplantae</taxon>
        <taxon>Streptophyta</taxon>
        <taxon>Embryophyta</taxon>
        <taxon>Tracheophyta</taxon>
        <taxon>Spermatophyta</taxon>
        <taxon>Magnoliopsida</taxon>
        <taxon>eudicotyledons</taxon>
        <taxon>Gunneridae</taxon>
        <taxon>Pentapetalae</taxon>
        <taxon>asterids</taxon>
        <taxon>campanulids</taxon>
        <taxon>Asterales</taxon>
        <taxon>Asteraceae</taxon>
        <taxon>Asteroideae</taxon>
        <taxon>Anthemideae</taxon>
        <taxon>Anthemidinae</taxon>
        <taxon>Tanacetum</taxon>
    </lineage>
</organism>
<evidence type="ECO:0000313" key="1">
    <source>
        <dbReference type="EMBL" id="GFD56795.1"/>
    </source>
</evidence>